<feature type="compositionally biased region" description="Polar residues" evidence="1">
    <location>
        <begin position="232"/>
        <end position="251"/>
    </location>
</feature>
<comment type="caution">
    <text evidence="2">The sequence shown here is derived from an EMBL/GenBank/DDBJ whole genome shotgun (WGS) entry which is preliminary data.</text>
</comment>
<feature type="region of interest" description="Disordered" evidence="1">
    <location>
        <begin position="1"/>
        <end position="41"/>
    </location>
</feature>
<evidence type="ECO:0000256" key="1">
    <source>
        <dbReference type="SAM" id="MobiDB-lite"/>
    </source>
</evidence>
<dbReference type="AlphaFoldDB" id="A0A1X2HYF3"/>
<sequence>MFGQSSQTTGIFGNSATTAPATATPGGFGHQRNTTSLFTPATGTTSTALFSSNAAAPTTSAPASTTSLFGSTATNANQGTSFSFGNTATQQQQQQQQPQTQSLFGSTANKTNQGTSFSFGNATAQAQQPQQQKSLFGTNTTTATTTQQQPSLFGAPQQQQQQQQQQQGSSLLSLQAAFPDTNVPYFTIRPDGINRTTFPSNFFLGESSSSSTSPDSKTTSVNTFIYKGKETTISASNSNQQKDNSNLRRTFSSSAPSSSHPFGDKRTVLPGFLTGTPAQTSENATTGQKRFIDSNDSIDVFYSNQHPHLLLLPGFLEVNMMNHTPALENVNQLISI</sequence>
<feature type="compositionally biased region" description="Polar residues" evidence="1">
    <location>
        <begin position="102"/>
        <end position="121"/>
    </location>
</feature>
<feature type="compositionally biased region" description="Low complexity" evidence="1">
    <location>
        <begin position="16"/>
        <end position="25"/>
    </location>
</feature>
<gene>
    <name evidence="2" type="ORF">BCR42DRAFT_183137</name>
</gene>
<organism evidence="2 3">
    <name type="scientific">Absidia repens</name>
    <dbReference type="NCBI Taxonomy" id="90262"/>
    <lineage>
        <taxon>Eukaryota</taxon>
        <taxon>Fungi</taxon>
        <taxon>Fungi incertae sedis</taxon>
        <taxon>Mucoromycota</taxon>
        <taxon>Mucoromycotina</taxon>
        <taxon>Mucoromycetes</taxon>
        <taxon>Mucorales</taxon>
        <taxon>Cunninghamellaceae</taxon>
        <taxon>Absidia</taxon>
    </lineage>
</organism>
<proteinExistence type="predicted"/>
<feature type="compositionally biased region" description="Low complexity" evidence="1">
    <location>
        <begin position="89"/>
        <end position="101"/>
    </location>
</feature>
<accession>A0A1X2HYF3</accession>
<feature type="compositionally biased region" description="Polar residues" evidence="1">
    <location>
        <begin position="276"/>
        <end position="285"/>
    </location>
</feature>
<reference evidence="2 3" key="1">
    <citation type="submission" date="2016-07" db="EMBL/GenBank/DDBJ databases">
        <title>Pervasive Adenine N6-methylation of Active Genes in Fungi.</title>
        <authorList>
            <consortium name="DOE Joint Genome Institute"/>
            <person name="Mondo S.J."/>
            <person name="Dannebaum R.O."/>
            <person name="Kuo R.C."/>
            <person name="Labutti K."/>
            <person name="Haridas S."/>
            <person name="Kuo A."/>
            <person name="Salamov A."/>
            <person name="Ahrendt S.R."/>
            <person name="Lipzen A."/>
            <person name="Sullivan W."/>
            <person name="Andreopoulos W.B."/>
            <person name="Clum A."/>
            <person name="Lindquist E."/>
            <person name="Daum C."/>
            <person name="Ramamoorthy G.K."/>
            <person name="Gryganskyi A."/>
            <person name="Culley D."/>
            <person name="Magnuson J.K."/>
            <person name="James T.Y."/>
            <person name="O'Malley M.A."/>
            <person name="Stajich J.E."/>
            <person name="Spatafora J.W."/>
            <person name="Visel A."/>
            <person name="Grigoriev I.V."/>
        </authorList>
    </citation>
    <scope>NUCLEOTIDE SEQUENCE [LARGE SCALE GENOMIC DNA]</scope>
    <source>
        <strain evidence="2 3">NRRL 1336</strain>
    </source>
</reference>
<keyword evidence="3" id="KW-1185">Reference proteome</keyword>
<dbReference type="EMBL" id="MCGE01000046">
    <property type="protein sequence ID" value="ORZ05098.1"/>
    <property type="molecule type" value="Genomic_DNA"/>
</dbReference>
<feature type="compositionally biased region" description="Low complexity" evidence="1">
    <location>
        <begin position="122"/>
        <end position="132"/>
    </location>
</feature>
<feature type="region of interest" description="Disordered" evidence="1">
    <location>
        <begin position="232"/>
        <end position="285"/>
    </location>
</feature>
<feature type="compositionally biased region" description="Polar residues" evidence="1">
    <location>
        <begin position="1"/>
        <end position="15"/>
    </location>
</feature>
<feature type="compositionally biased region" description="Polar residues" evidence="1">
    <location>
        <begin position="79"/>
        <end position="88"/>
    </location>
</feature>
<dbReference type="STRING" id="90262.A0A1X2HYF3"/>
<dbReference type="OrthoDB" id="2285673at2759"/>
<feature type="region of interest" description="Disordered" evidence="1">
    <location>
        <begin position="79"/>
        <end position="132"/>
    </location>
</feature>
<feature type="compositionally biased region" description="Polar residues" evidence="1">
    <location>
        <begin position="31"/>
        <end position="41"/>
    </location>
</feature>
<protein>
    <submittedName>
        <fullName evidence="2">Uncharacterized protein</fullName>
    </submittedName>
</protein>
<evidence type="ECO:0000313" key="2">
    <source>
        <dbReference type="EMBL" id="ORZ05098.1"/>
    </source>
</evidence>
<evidence type="ECO:0000313" key="3">
    <source>
        <dbReference type="Proteomes" id="UP000193560"/>
    </source>
</evidence>
<dbReference type="Proteomes" id="UP000193560">
    <property type="component" value="Unassembled WGS sequence"/>
</dbReference>
<name>A0A1X2HYF3_9FUNG</name>